<proteinExistence type="predicted"/>
<dbReference type="AlphaFoldDB" id="A0A938BP04"/>
<dbReference type="InterPro" id="IPR054581">
    <property type="entry name" value="EncFtn-like"/>
</dbReference>
<dbReference type="Proteomes" id="UP000703893">
    <property type="component" value="Unassembled WGS sequence"/>
</dbReference>
<dbReference type="GO" id="GO:0046872">
    <property type="term" value="F:metal ion binding"/>
    <property type="evidence" value="ECO:0007669"/>
    <property type="project" value="UniProtKB-KW"/>
</dbReference>
<dbReference type="CDD" id="cd00657">
    <property type="entry name" value="Ferritin_like"/>
    <property type="match status" value="1"/>
</dbReference>
<evidence type="ECO:0000313" key="7">
    <source>
        <dbReference type="Proteomes" id="UP000703893"/>
    </source>
</evidence>
<evidence type="ECO:0000256" key="3">
    <source>
        <dbReference type="ARBA" id="ARBA00023004"/>
    </source>
</evidence>
<keyword evidence="1" id="KW-0409">Iron storage</keyword>
<accession>A0A938BP04</accession>
<evidence type="ECO:0000256" key="5">
    <source>
        <dbReference type="ARBA" id="ARBA00033787"/>
    </source>
</evidence>
<dbReference type="GO" id="GO:0006879">
    <property type="term" value="P:intracellular iron ion homeostasis"/>
    <property type="evidence" value="ECO:0007669"/>
    <property type="project" value="UniProtKB-KW"/>
</dbReference>
<keyword evidence="2" id="KW-0479">Metal-binding</keyword>
<sequence length="101" mass="11188">MPASHPERHPDLKLLRLTLVRELETINQYQDFFDAAQDPAIKELMSHLMFEEKEHVAELTEMLKRYDQDQLTHFGGGHAAGIGVGQADFGAGKSVGGELGV</sequence>
<comment type="caution">
    <text evidence="6">The sequence shown here is derived from an EMBL/GenBank/DDBJ whole genome shotgun (WGS) entry which is preliminary data.</text>
</comment>
<reference evidence="6 7" key="1">
    <citation type="submission" date="2019-03" db="EMBL/GenBank/DDBJ databases">
        <title>Lake Tanganyika Metagenome-Assembled Genomes (MAGs).</title>
        <authorList>
            <person name="Tran P."/>
        </authorList>
    </citation>
    <scope>NUCLEOTIDE SEQUENCE [LARGE SCALE GENOMIC DNA]</scope>
    <source>
        <strain evidence="6">K_DeepCast_65m_m2_236</strain>
    </source>
</reference>
<gene>
    <name evidence="6" type="ORF">FJZ00_11090</name>
</gene>
<feature type="non-terminal residue" evidence="6">
    <location>
        <position position="101"/>
    </location>
</feature>
<protein>
    <recommendedName>
        <fullName evidence="8">Ferritin</fullName>
    </recommendedName>
</protein>
<keyword evidence="3" id="KW-0408">Iron</keyword>
<dbReference type="EMBL" id="VGJX01000679">
    <property type="protein sequence ID" value="MBM3275689.1"/>
    <property type="molecule type" value="Genomic_DNA"/>
</dbReference>
<dbReference type="GO" id="GO:0140737">
    <property type="term" value="C:encapsulin nanocompartment"/>
    <property type="evidence" value="ECO:0007669"/>
    <property type="project" value="UniProtKB-SubCell"/>
</dbReference>
<evidence type="ECO:0000256" key="4">
    <source>
        <dbReference type="ARBA" id="ARBA00033738"/>
    </source>
</evidence>
<evidence type="ECO:0000313" key="6">
    <source>
        <dbReference type="EMBL" id="MBM3275689.1"/>
    </source>
</evidence>
<dbReference type="InterPro" id="IPR009078">
    <property type="entry name" value="Ferritin-like_SF"/>
</dbReference>
<dbReference type="Gene3D" id="6.10.140.1960">
    <property type="match status" value="1"/>
</dbReference>
<dbReference type="Pfam" id="PF22277">
    <property type="entry name" value="EncFtn-like"/>
    <property type="match status" value="1"/>
</dbReference>
<comment type="subcellular location">
    <subcellularLocation>
        <location evidence="4">Encapsulin nanocompartment</location>
    </subcellularLocation>
</comment>
<keyword evidence="5" id="KW-1284">Encapsulin nanocompartment</keyword>
<evidence type="ECO:0008006" key="8">
    <source>
        <dbReference type="Google" id="ProtNLM"/>
    </source>
</evidence>
<organism evidence="6 7">
    <name type="scientific">Candidatus Tanganyikabacteria bacterium</name>
    <dbReference type="NCBI Taxonomy" id="2961651"/>
    <lineage>
        <taxon>Bacteria</taxon>
        <taxon>Bacillati</taxon>
        <taxon>Candidatus Sericytochromatia</taxon>
        <taxon>Candidatus Tanganyikabacteria</taxon>
    </lineage>
</organism>
<evidence type="ECO:0000256" key="2">
    <source>
        <dbReference type="ARBA" id="ARBA00022723"/>
    </source>
</evidence>
<dbReference type="SUPFAM" id="SSF47240">
    <property type="entry name" value="Ferritin-like"/>
    <property type="match status" value="1"/>
</dbReference>
<name>A0A938BP04_9BACT</name>
<evidence type="ECO:0000256" key="1">
    <source>
        <dbReference type="ARBA" id="ARBA00022434"/>
    </source>
</evidence>